<dbReference type="RefSeq" id="WP_241560886.1">
    <property type="nucleotide sequence ID" value="NZ_JBFAUK010000014.1"/>
</dbReference>
<evidence type="ECO:0000259" key="2">
    <source>
        <dbReference type="Pfam" id="PF13472"/>
    </source>
</evidence>
<feature type="domain" description="SGNH hydrolase-type esterase" evidence="2">
    <location>
        <begin position="46"/>
        <end position="220"/>
    </location>
</feature>
<feature type="chain" id="PRO_5046161351" evidence="1">
    <location>
        <begin position="18"/>
        <end position="264"/>
    </location>
</feature>
<name>A0ABV3K055_STRON</name>
<keyword evidence="3" id="KW-0378">Hydrolase</keyword>
<dbReference type="Pfam" id="PF13472">
    <property type="entry name" value="Lipase_GDSL_2"/>
    <property type="match status" value="1"/>
</dbReference>
<evidence type="ECO:0000313" key="4">
    <source>
        <dbReference type="Proteomes" id="UP001552594"/>
    </source>
</evidence>
<organism evidence="3 4">
    <name type="scientific">Streptomyces orinoci</name>
    <name type="common">Streptoverticillium orinoci</name>
    <dbReference type="NCBI Taxonomy" id="67339"/>
    <lineage>
        <taxon>Bacteria</taxon>
        <taxon>Bacillati</taxon>
        <taxon>Actinomycetota</taxon>
        <taxon>Actinomycetes</taxon>
        <taxon>Kitasatosporales</taxon>
        <taxon>Streptomycetaceae</taxon>
        <taxon>Streptomyces</taxon>
    </lineage>
</organism>
<keyword evidence="4" id="KW-1185">Reference proteome</keyword>
<proteinExistence type="predicted"/>
<gene>
    <name evidence="3" type="ORF">AB0L16_19035</name>
</gene>
<dbReference type="EMBL" id="JBFAUK010000014">
    <property type="protein sequence ID" value="MEV5508538.1"/>
    <property type="molecule type" value="Genomic_DNA"/>
</dbReference>
<dbReference type="SUPFAM" id="SSF52266">
    <property type="entry name" value="SGNH hydrolase"/>
    <property type="match status" value="1"/>
</dbReference>
<dbReference type="GO" id="GO:0016787">
    <property type="term" value="F:hydrolase activity"/>
    <property type="evidence" value="ECO:0007669"/>
    <property type="project" value="UniProtKB-KW"/>
</dbReference>
<reference evidence="3 4" key="1">
    <citation type="submission" date="2024-06" db="EMBL/GenBank/DDBJ databases">
        <title>The Natural Products Discovery Center: Release of the First 8490 Sequenced Strains for Exploring Actinobacteria Biosynthetic Diversity.</title>
        <authorList>
            <person name="Kalkreuter E."/>
            <person name="Kautsar S.A."/>
            <person name="Yang D."/>
            <person name="Bader C.D."/>
            <person name="Teijaro C.N."/>
            <person name="Fluegel L."/>
            <person name="Davis C.M."/>
            <person name="Simpson J.R."/>
            <person name="Lauterbach L."/>
            <person name="Steele A.D."/>
            <person name="Gui C."/>
            <person name="Meng S."/>
            <person name="Li G."/>
            <person name="Viehrig K."/>
            <person name="Ye F."/>
            <person name="Su P."/>
            <person name="Kiefer A.F."/>
            <person name="Nichols A."/>
            <person name="Cepeda A.J."/>
            <person name="Yan W."/>
            <person name="Fan B."/>
            <person name="Jiang Y."/>
            <person name="Adhikari A."/>
            <person name="Zheng C.-J."/>
            <person name="Schuster L."/>
            <person name="Cowan T.M."/>
            <person name="Smanski M.J."/>
            <person name="Chevrette M.G."/>
            <person name="De Carvalho L.P.S."/>
            <person name="Shen B."/>
        </authorList>
    </citation>
    <scope>NUCLEOTIDE SEQUENCE [LARGE SCALE GENOMIC DNA]</scope>
    <source>
        <strain evidence="3 4">NPDC052347</strain>
    </source>
</reference>
<dbReference type="PANTHER" id="PTHR30383:SF5">
    <property type="entry name" value="SGNH HYDROLASE-TYPE ESTERASE DOMAIN-CONTAINING PROTEIN"/>
    <property type="match status" value="1"/>
</dbReference>
<dbReference type="Gene3D" id="3.40.50.1110">
    <property type="entry name" value="SGNH hydrolase"/>
    <property type="match status" value="1"/>
</dbReference>
<evidence type="ECO:0000256" key="1">
    <source>
        <dbReference type="SAM" id="SignalP"/>
    </source>
</evidence>
<dbReference type="PANTHER" id="PTHR30383">
    <property type="entry name" value="THIOESTERASE 1/PROTEASE 1/LYSOPHOSPHOLIPASE L1"/>
    <property type="match status" value="1"/>
</dbReference>
<dbReference type="InterPro" id="IPR051532">
    <property type="entry name" value="Ester_Hydrolysis_Enzymes"/>
</dbReference>
<accession>A0ABV3K055</accession>
<comment type="caution">
    <text evidence="3">The sequence shown here is derived from an EMBL/GenBank/DDBJ whole genome shotgun (WGS) entry which is preliminary data.</text>
</comment>
<dbReference type="CDD" id="cd01833">
    <property type="entry name" value="XynB_like"/>
    <property type="match status" value="1"/>
</dbReference>
<dbReference type="InterPro" id="IPR013830">
    <property type="entry name" value="SGNH_hydro"/>
</dbReference>
<dbReference type="EC" id="3.1.-.-" evidence="3"/>
<dbReference type="InterPro" id="IPR036514">
    <property type="entry name" value="SGNH_hydro_sf"/>
</dbReference>
<dbReference type="Proteomes" id="UP001552594">
    <property type="component" value="Unassembled WGS sequence"/>
</dbReference>
<protein>
    <submittedName>
        <fullName evidence="3">SGNH/GDSL hydrolase family protein</fullName>
        <ecNumber evidence="3">3.1.-.-</ecNumber>
    </submittedName>
</protein>
<feature type="signal peptide" evidence="1">
    <location>
        <begin position="1"/>
        <end position="17"/>
    </location>
</feature>
<sequence length="264" mass="28445">MVHALIAALMASLLAAAALYPDAARTDASTTTIKNWTVPRLAVMPLGDSITYGTGSSTGSGYRGELWKRLTPHTGNLHFVGSQRSGKLSDPAHEGHYGWKIGGLVDNIDKWLIAAKSNAVLVHIGTNDMHDNYRADQAPGRLGELIDKITTAAPNMTVLVSSLVPSTDAGTEKRIEKYNAAVPRVVKKRRGRGFQVGFVDMGKVTTHDLRDVLHPNDSGYSKMAAAFYDGIARSAEDGWIKERVGIKPVPSARHPLATAFGPRH</sequence>
<evidence type="ECO:0000313" key="3">
    <source>
        <dbReference type="EMBL" id="MEV5508538.1"/>
    </source>
</evidence>
<keyword evidence="1" id="KW-0732">Signal</keyword>